<dbReference type="RefSeq" id="WP_161893842.1">
    <property type="nucleotide sequence ID" value="NZ_BJOV01000001.1"/>
</dbReference>
<keyword evidence="7" id="KW-0046">Antibiotic resistance</keyword>
<keyword evidence="11" id="KW-1185">Reference proteome</keyword>
<dbReference type="GO" id="GO:0043190">
    <property type="term" value="C:ATP-binding cassette (ABC) transporter complex"/>
    <property type="evidence" value="ECO:0007669"/>
    <property type="project" value="InterPro"/>
</dbReference>
<dbReference type="InterPro" id="IPR051328">
    <property type="entry name" value="T7SS_ABC-Transporter"/>
</dbReference>
<name>A0A7I9V3Z7_9ACTN</name>
<dbReference type="OrthoDB" id="8988363at2"/>
<keyword evidence="5 8" id="KW-1133">Transmembrane helix</keyword>
<accession>A0A7I9V3Z7</accession>
<feature type="transmembrane region" description="Helical" evidence="8">
    <location>
        <begin position="120"/>
        <end position="147"/>
    </location>
</feature>
<sequence>MTAQTETPRPVETVSTPTGLRTLRQWQTLTVRGLKKVLRNGEFVFAFIAPAFLALCFYLPLRKVMDATGDLDYGSFLMPIILLQAMSFAATSAAMRAAFDVSQGINTRFRVLPMPGWVPLAARIVTNVALLVVSMVCGVIACLIIGWRPGGGVGGTAVLFATTLGIGLLLALLADGLGLVANSPEATSQVLGLPTMILGMASTGFVPEERFPEWIQPFARNQPISQFVAVLRGADSTEPLTWSIVGPTVYWCIGIAVVAIVLIRAGVRKAGR</sequence>
<keyword evidence="4 8" id="KW-0812">Transmembrane</keyword>
<dbReference type="PIRSF" id="PIRSF006648">
    <property type="entry name" value="DrrB"/>
    <property type="match status" value="1"/>
</dbReference>
<proteinExistence type="inferred from homology"/>
<dbReference type="InterPro" id="IPR000412">
    <property type="entry name" value="ABC_2_transport"/>
</dbReference>
<evidence type="ECO:0000256" key="4">
    <source>
        <dbReference type="ARBA" id="ARBA00022692"/>
    </source>
</evidence>
<evidence type="ECO:0000256" key="3">
    <source>
        <dbReference type="ARBA" id="ARBA00022475"/>
    </source>
</evidence>
<dbReference type="Proteomes" id="UP000444960">
    <property type="component" value="Unassembled WGS sequence"/>
</dbReference>
<evidence type="ECO:0000259" key="9">
    <source>
        <dbReference type="Pfam" id="PF01061"/>
    </source>
</evidence>
<feature type="transmembrane region" description="Helical" evidence="8">
    <location>
        <begin position="248"/>
        <end position="267"/>
    </location>
</feature>
<dbReference type="InterPro" id="IPR013525">
    <property type="entry name" value="ABC2_TM"/>
</dbReference>
<feature type="transmembrane region" description="Helical" evidence="8">
    <location>
        <begin position="73"/>
        <end position="99"/>
    </location>
</feature>
<keyword evidence="6 8" id="KW-0472">Membrane</keyword>
<dbReference type="Pfam" id="PF01061">
    <property type="entry name" value="ABC2_membrane"/>
    <property type="match status" value="1"/>
</dbReference>
<feature type="domain" description="ABC-2 type transporter transmembrane" evidence="9">
    <location>
        <begin position="24"/>
        <end position="233"/>
    </location>
</feature>
<reference evidence="11" key="1">
    <citation type="submission" date="2019-06" db="EMBL/GenBank/DDBJ databases">
        <title>Gordonia isolated from sludge of a wastewater treatment plant.</title>
        <authorList>
            <person name="Tamura T."/>
            <person name="Aoyama K."/>
            <person name="Kang Y."/>
            <person name="Saito S."/>
            <person name="Akiyama N."/>
            <person name="Yazawa K."/>
            <person name="Gonoi T."/>
            <person name="Mikami Y."/>
        </authorList>
    </citation>
    <scope>NUCLEOTIDE SEQUENCE [LARGE SCALE GENOMIC DNA]</scope>
    <source>
        <strain evidence="11">NBRC 107696</strain>
    </source>
</reference>
<evidence type="ECO:0000256" key="8">
    <source>
        <dbReference type="SAM" id="Phobius"/>
    </source>
</evidence>
<evidence type="ECO:0000256" key="1">
    <source>
        <dbReference type="ARBA" id="ARBA00004651"/>
    </source>
</evidence>
<dbReference type="AlphaFoldDB" id="A0A7I9V3Z7"/>
<comment type="subcellular location">
    <subcellularLocation>
        <location evidence="1">Cell membrane</location>
        <topology evidence="1">Multi-pass membrane protein</topology>
    </subcellularLocation>
</comment>
<dbReference type="EMBL" id="BJOV01000001">
    <property type="protein sequence ID" value="GED99901.1"/>
    <property type="molecule type" value="Genomic_DNA"/>
</dbReference>
<evidence type="ECO:0000313" key="11">
    <source>
        <dbReference type="Proteomes" id="UP000444960"/>
    </source>
</evidence>
<dbReference type="PANTHER" id="PTHR43077">
    <property type="entry name" value="TRANSPORT PERMEASE YVFS-RELATED"/>
    <property type="match status" value="1"/>
</dbReference>
<evidence type="ECO:0000256" key="7">
    <source>
        <dbReference type="ARBA" id="ARBA00023251"/>
    </source>
</evidence>
<evidence type="ECO:0000256" key="6">
    <source>
        <dbReference type="ARBA" id="ARBA00023136"/>
    </source>
</evidence>
<feature type="transmembrane region" description="Helical" evidence="8">
    <location>
        <begin position="153"/>
        <end position="174"/>
    </location>
</feature>
<gene>
    <name evidence="10" type="primary">drrB</name>
    <name evidence="10" type="ORF">nbrc107696_03480</name>
</gene>
<evidence type="ECO:0000313" key="10">
    <source>
        <dbReference type="EMBL" id="GED99901.1"/>
    </source>
</evidence>
<comment type="similarity">
    <text evidence="2">Belongs to the ABC-2 integral membrane protein family.</text>
</comment>
<organism evidence="10 11">
    <name type="scientific">Gordonia spumicola</name>
    <dbReference type="NCBI Taxonomy" id="589161"/>
    <lineage>
        <taxon>Bacteria</taxon>
        <taxon>Bacillati</taxon>
        <taxon>Actinomycetota</taxon>
        <taxon>Actinomycetes</taxon>
        <taxon>Mycobacteriales</taxon>
        <taxon>Gordoniaceae</taxon>
        <taxon>Gordonia</taxon>
    </lineage>
</organism>
<evidence type="ECO:0000256" key="2">
    <source>
        <dbReference type="ARBA" id="ARBA00007783"/>
    </source>
</evidence>
<dbReference type="PANTHER" id="PTHR43077:SF8">
    <property type="entry name" value="DOXORUBICIN RESISTANCE ABC TRANSPORTER PERMEASE PROTEIN DRRB"/>
    <property type="match status" value="1"/>
</dbReference>
<feature type="transmembrane region" description="Helical" evidence="8">
    <location>
        <begin position="43"/>
        <end position="61"/>
    </location>
</feature>
<dbReference type="GO" id="GO:0046677">
    <property type="term" value="P:response to antibiotic"/>
    <property type="evidence" value="ECO:0007669"/>
    <property type="project" value="UniProtKB-KW"/>
</dbReference>
<comment type="caution">
    <text evidence="10">The sequence shown here is derived from an EMBL/GenBank/DDBJ whole genome shotgun (WGS) entry which is preliminary data.</text>
</comment>
<evidence type="ECO:0000256" key="5">
    <source>
        <dbReference type="ARBA" id="ARBA00022989"/>
    </source>
</evidence>
<protein>
    <submittedName>
        <fullName evidence="10">Doxorubicin resistance ABC transporter permease protein DrrB</fullName>
    </submittedName>
</protein>
<keyword evidence="3" id="KW-1003">Cell membrane</keyword>
<dbReference type="GO" id="GO:0140359">
    <property type="term" value="F:ABC-type transporter activity"/>
    <property type="evidence" value="ECO:0007669"/>
    <property type="project" value="InterPro"/>
</dbReference>